<evidence type="ECO:0000259" key="5">
    <source>
        <dbReference type="Pfam" id="PF14244"/>
    </source>
</evidence>
<protein>
    <recommendedName>
        <fullName evidence="8">Ankyrin repeat family protein</fullName>
    </recommendedName>
</protein>
<keyword evidence="2" id="KW-0472">Membrane</keyword>
<dbReference type="Pfam" id="PF13962">
    <property type="entry name" value="PGG"/>
    <property type="match status" value="1"/>
</dbReference>
<comment type="caution">
    <text evidence="6">The sequence shown here is derived from an EMBL/GenBank/DDBJ whole genome shotgun (WGS) entry which is preliminary data.</text>
</comment>
<feature type="domain" description="PGG" evidence="4">
    <location>
        <begin position="492"/>
        <end position="604"/>
    </location>
</feature>
<dbReference type="InterPro" id="IPR005162">
    <property type="entry name" value="Retrotrans_gag_dom"/>
</dbReference>
<proteinExistence type="predicted"/>
<reference evidence="6 7" key="1">
    <citation type="journal article" date="2022" name="G3 (Bethesda)">
        <title>Whole-genome sequence and methylome profiling of the almond [Prunus dulcis (Mill.) D.A. Webb] cultivar 'Nonpareil'.</title>
        <authorList>
            <person name="D'Amico-Willman K.M."/>
            <person name="Ouma W.Z."/>
            <person name="Meulia T."/>
            <person name="Sideli G.M."/>
            <person name="Gradziel T.M."/>
            <person name="Fresnedo-Ramirez J."/>
        </authorList>
    </citation>
    <scope>NUCLEOTIDE SEQUENCE [LARGE SCALE GENOMIC DNA]</scope>
    <source>
        <strain evidence="6">Clone GOH B32 T37-40</strain>
    </source>
</reference>
<dbReference type="Pfam" id="PF14244">
    <property type="entry name" value="Retrotran_gag_3"/>
    <property type="match status" value="1"/>
</dbReference>
<feature type="domain" description="Retrotransposon Copia-like N-terminal" evidence="5">
    <location>
        <begin position="23"/>
        <end position="69"/>
    </location>
</feature>
<dbReference type="Pfam" id="PF03732">
    <property type="entry name" value="Retrotrans_gag"/>
    <property type="match status" value="1"/>
</dbReference>
<feature type="transmembrane region" description="Helical" evidence="2">
    <location>
        <begin position="581"/>
        <end position="606"/>
    </location>
</feature>
<name>A0AAD4ZFD9_PRUDU</name>
<evidence type="ECO:0008006" key="8">
    <source>
        <dbReference type="Google" id="ProtNLM"/>
    </source>
</evidence>
<dbReference type="InterPro" id="IPR026961">
    <property type="entry name" value="PGG_dom"/>
</dbReference>
<feature type="transmembrane region" description="Helical" evidence="2">
    <location>
        <begin position="612"/>
        <end position="636"/>
    </location>
</feature>
<dbReference type="GO" id="GO:0016020">
    <property type="term" value="C:membrane"/>
    <property type="evidence" value="ECO:0007669"/>
    <property type="project" value="TreeGrafter"/>
</dbReference>
<feature type="transmembrane region" description="Helical" evidence="2">
    <location>
        <begin position="537"/>
        <end position="560"/>
    </location>
</feature>
<evidence type="ECO:0000313" key="7">
    <source>
        <dbReference type="Proteomes" id="UP001054821"/>
    </source>
</evidence>
<evidence type="ECO:0000256" key="1">
    <source>
        <dbReference type="SAM" id="MobiDB-lite"/>
    </source>
</evidence>
<organism evidence="6 7">
    <name type="scientific">Prunus dulcis</name>
    <name type="common">Almond</name>
    <name type="synonym">Amygdalus dulcis</name>
    <dbReference type="NCBI Taxonomy" id="3755"/>
    <lineage>
        <taxon>Eukaryota</taxon>
        <taxon>Viridiplantae</taxon>
        <taxon>Streptophyta</taxon>
        <taxon>Embryophyta</taxon>
        <taxon>Tracheophyta</taxon>
        <taxon>Spermatophyta</taxon>
        <taxon>Magnoliopsida</taxon>
        <taxon>eudicotyledons</taxon>
        <taxon>Gunneridae</taxon>
        <taxon>Pentapetalae</taxon>
        <taxon>rosids</taxon>
        <taxon>fabids</taxon>
        <taxon>Rosales</taxon>
        <taxon>Rosaceae</taxon>
        <taxon>Amygdaloideae</taxon>
        <taxon>Amygdaleae</taxon>
        <taxon>Prunus</taxon>
    </lineage>
</organism>
<feature type="compositionally biased region" description="Pro residues" evidence="1">
    <location>
        <begin position="365"/>
        <end position="376"/>
    </location>
</feature>
<feature type="compositionally biased region" description="Polar residues" evidence="1">
    <location>
        <begin position="299"/>
        <end position="308"/>
    </location>
</feature>
<feature type="domain" description="Retrotransposon gag" evidence="3">
    <location>
        <begin position="100"/>
        <end position="183"/>
    </location>
</feature>
<evidence type="ECO:0000313" key="6">
    <source>
        <dbReference type="EMBL" id="KAI5343854.1"/>
    </source>
</evidence>
<dbReference type="AlphaFoldDB" id="A0AAD4ZFD9"/>
<sequence>MTKDQESAASGSKNDASDPFFIHHSDHPGMVLVSKILNGNNYATWCRSMRISLSAKNKLGFVNGTIKAPSEKTNPETFEVWQRCNDMVLSWLLNSIEPDIAESVLYSSTAQEIWEDLKERFSQLNAPRIFEIQRTIASLSQEQMSVAVYYTKMKSLWDELSSYSDVPACSCGAMKKHVEQEERNSLMQFLMGLNESYSAIRGQILLMQPLPKVRKAYSLITQEEKQRDLGSNQAITEPAAMAVRNNHRSNSSGRKPLHCSHCDQDHHTVDKCYKLHGYPPGHRLHKSGKGKGKGSSSSANNVASNGPSLQEIHTAMPSLSEDQSPEPTEHTLPISPMSSTPFASPSADLPLPAPDPLVIQSSLPPTAPPSPAPLVPPTRQSERHKVPNVRLQDYVCSHVTLPNDAQSESSSSHRTSDTSDNCLLHVAGMLSSLAKLDNISGAALQMQREVQWFKEVEDTGIPQIKESNNCDGMKPRELFTKNHKELVKEGERWMKGTASSCTVVGALIITIMFAAAFTIPGGNNGQTGFPIFLHKKLFTAFIVSDAISLFSSTTSVLMFLGILTSRYAEDDFLKSLPTKMIIGLSTLFISIATMMVAFSSALFIMIHEQSWIVIPMIFLASVPVTLFIWMQFPLLVEMYISTYGRGIFDKKVKSRA</sequence>
<dbReference type="EMBL" id="JAJFAZ020000002">
    <property type="protein sequence ID" value="KAI5343854.1"/>
    <property type="molecule type" value="Genomic_DNA"/>
</dbReference>
<dbReference type="PANTHER" id="PTHR24177">
    <property type="entry name" value="CASKIN"/>
    <property type="match status" value="1"/>
</dbReference>
<feature type="transmembrane region" description="Helical" evidence="2">
    <location>
        <begin position="498"/>
        <end position="517"/>
    </location>
</feature>
<keyword evidence="2" id="KW-0812">Transmembrane</keyword>
<keyword evidence="2" id="KW-1133">Transmembrane helix</keyword>
<keyword evidence="7" id="KW-1185">Reference proteome</keyword>
<feature type="compositionally biased region" description="Basic residues" evidence="1">
    <location>
        <begin position="282"/>
        <end position="292"/>
    </location>
</feature>
<accession>A0AAD4ZFD9</accession>
<evidence type="ECO:0000256" key="2">
    <source>
        <dbReference type="SAM" id="Phobius"/>
    </source>
</evidence>
<dbReference type="Proteomes" id="UP001054821">
    <property type="component" value="Chromosome 2"/>
</dbReference>
<dbReference type="PANTHER" id="PTHR24177:SF329">
    <property type="entry name" value="ANKYRIN REPEAT PROTEIN"/>
    <property type="match status" value="1"/>
</dbReference>
<evidence type="ECO:0000259" key="4">
    <source>
        <dbReference type="Pfam" id="PF13962"/>
    </source>
</evidence>
<dbReference type="InterPro" id="IPR029472">
    <property type="entry name" value="Copia-like_N"/>
</dbReference>
<gene>
    <name evidence="6" type="ORF">L3X38_011730</name>
</gene>
<feature type="region of interest" description="Disordered" evidence="1">
    <location>
        <begin position="280"/>
        <end position="386"/>
    </location>
</feature>
<evidence type="ECO:0000259" key="3">
    <source>
        <dbReference type="Pfam" id="PF03732"/>
    </source>
</evidence>